<organism evidence="2 3">
    <name type="scientific">Actinophytocola gossypii</name>
    <dbReference type="NCBI Taxonomy" id="2812003"/>
    <lineage>
        <taxon>Bacteria</taxon>
        <taxon>Bacillati</taxon>
        <taxon>Actinomycetota</taxon>
        <taxon>Actinomycetes</taxon>
        <taxon>Pseudonocardiales</taxon>
        <taxon>Pseudonocardiaceae</taxon>
    </lineage>
</organism>
<feature type="region of interest" description="Disordered" evidence="1">
    <location>
        <begin position="282"/>
        <end position="310"/>
    </location>
</feature>
<comment type="caution">
    <text evidence="2">The sequence shown here is derived from an EMBL/GenBank/DDBJ whole genome shotgun (WGS) entry which is preliminary data.</text>
</comment>
<name>A0ABT2JKL7_9PSEU</name>
<dbReference type="RefSeq" id="WP_260196227.1">
    <property type="nucleotide sequence ID" value="NZ_JAFFZE010000036.1"/>
</dbReference>
<dbReference type="InterPro" id="IPR011009">
    <property type="entry name" value="Kinase-like_dom_sf"/>
</dbReference>
<evidence type="ECO:0008006" key="4">
    <source>
        <dbReference type="Google" id="ProtNLM"/>
    </source>
</evidence>
<dbReference type="Gene3D" id="1.10.510.10">
    <property type="entry name" value="Transferase(Phosphotransferase) domain 1"/>
    <property type="match status" value="1"/>
</dbReference>
<accession>A0ABT2JKL7</accession>
<keyword evidence="3" id="KW-1185">Reference proteome</keyword>
<dbReference type="Proteomes" id="UP001156441">
    <property type="component" value="Unassembled WGS sequence"/>
</dbReference>
<proteinExistence type="predicted"/>
<dbReference type="SUPFAM" id="SSF56112">
    <property type="entry name" value="Protein kinase-like (PK-like)"/>
    <property type="match status" value="1"/>
</dbReference>
<dbReference type="EMBL" id="JAFFZE010000036">
    <property type="protein sequence ID" value="MCT2588266.1"/>
    <property type="molecule type" value="Genomic_DNA"/>
</dbReference>
<sequence length="310" mass="33419">MTDELDRSAVGRLGPQLGSGGQAVVYLAPDLRLPDVSGTLVFKQYKGNQVSPNGLRAIVGVRSKLDPAGRTRLDSMAAWPARVVRDAGRICGVVLPLIPDTFFQERVLPTGRHVRGAREVQNLFVDPALATRLGMPSLTPRQRFGVCRDLAGALALLHENGVVFGDVNAKNELYREHPEPTVMLVDCDAVRIRGSAPVVRQLSAPDWDPPEGAVLTQATDLYKLGLFVLRVLSPGPQASTARDPARLTGRLDAEGRDLVTAALGPVGSYRPTAAAWSGYFARRTSPAPPDRTPTSGWRRDPGSGRWVPAR</sequence>
<evidence type="ECO:0000313" key="2">
    <source>
        <dbReference type="EMBL" id="MCT2588266.1"/>
    </source>
</evidence>
<gene>
    <name evidence="2" type="ORF">JT362_34670</name>
</gene>
<reference evidence="2 3" key="1">
    <citation type="submission" date="2021-02" db="EMBL/GenBank/DDBJ databases">
        <title>Actinophytocola xerophila sp. nov., isolated from soil of cotton cropping field.</title>
        <authorList>
            <person name="Huang R."/>
            <person name="Chen X."/>
            <person name="Ge X."/>
            <person name="Liu W."/>
        </authorList>
    </citation>
    <scope>NUCLEOTIDE SEQUENCE [LARGE SCALE GENOMIC DNA]</scope>
    <source>
        <strain evidence="2 3">S1-96</strain>
    </source>
</reference>
<evidence type="ECO:0000313" key="3">
    <source>
        <dbReference type="Proteomes" id="UP001156441"/>
    </source>
</evidence>
<evidence type="ECO:0000256" key="1">
    <source>
        <dbReference type="SAM" id="MobiDB-lite"/>
    </source>
</evidence>
<protein>
    <recommendedName>
        <fullName evidence="4">Protein kinase domain-containing protein</fullName>
    </recommendedName>
</protein>